<evidence type="ECO:0000259" key="5">
    <source>
        <dbReference type="Pfam" id="PF03466"/>
    </source>
</evidence>
<keyword evidence="4" id="KW-0804">Transcription</keyword>
<sequence length="252" mass="28900">MVPTALAIELYQLYRPALNLFDKAAKLESIAAQRNVPIRLRIAAAPSLELMLTDVLLDLTKDHQDMHWDIFLNPGDHTLRTDRLRNFLVDLDIGQELPNNRTLIYSPIFHSGLDILCRKNHSRLDKTITLEQYKQEKVLGLIPSYEQIGKKIHKFQFVDDALLYRNYRCSTSASIFIHVSQTDLITLLPAAISKWACQRFDLKVLTPDFPIVHSTQLFAHTHHSNKNNPIIMKIIEYLSGLGHYIPPSKHAS</sequence>
<keyword evidence="3 6" id="KW-0238">DNA-binding</keyword>
<dbReference type="AlphaFoldDB" id="A0A370QSD5"/>
<dbReference type="Proteomes" id="UP000254848">
    <property type="component" value="Unassembled WGS sequence"/>
</dbReference>
<feature type="domain" description="LysR substrate-binding" evidence="5">
    <location>
        <begin position="39"/>
        <end position="238"/>
    </location>
</feature>
<protein>
    <submittedName>
        <fullName evidence="6">DNA-binding transcriptional LysR family regulator</fullName>
    </submittedName>
</protein>
<dbReference type="InterPro" id="IPR050389">
    <property type="entry name" value="LysR-type_TF"/>
</dbReference>
<dbReference type="EMBL" id="QRAP01000004">
    <property type="protein sequence ID" value="RDK92172.1"/>
    <property type="molecule type" value="Genomic_DNA"/>
</dbReference>
<evidence type="ECO:0000313" key="7">
    <source>
        <dbReference type="Proteomes" id="UP000254848"/>
    </source>
</evidence>
<evidence type="ECO:0000256" key="2">
    <source>
        <dbReference type="ARBA" id="ARBA00023015"/>
    </source>
</evidence>
<keyword evidence="7" id="KW-1185">Reference proteome</keyword>
<dbReference type="PANTHER" id="PTHR30118:SF14">
    <property type="entry name" value="LYSR FAMILY TRANSCRIPTIONAL REGULATOR"/>
    <property type="match status" value="1"/>
</dbReference>
<name>A0A370QSD5_9GAMM</name>
<accession>A0A370QSD5</accession>
<dbReference type="InterPro" id="IPR005119">
    <property type="entry name" value="LysR_subst-bd"/>
</dbReference>
<dbReference type="Pfam" id="PF03466">
    <property type="entry name" value="LysR_substrate"/>
    <property type="match status" value="1"/>
</dbReference>
<keyword evidence="2" id="KW-0805">Transcription regulation</keyword>
<dbReference type="PANTHER" id="PTHR30118">
    <property type="entry name" value="HTH-TYPE TRANSCRIPTIONAL REGULATOR LEUO-RELATED"/>
    <property type="match status" value="1"/>
</dbReference>
<dbReference type="GO" id="GO:0006355">
    <property type="term" value="P:regulation of DNA-templated transcription"/>
    <property type="evidence" value="ECO:0007669"/>
    <property type="project" value="TreeGrafter"/>
</dbReference>
<dbReference type="SUPFAM" id="SSF53850">
    <property type="entry name" value="Periplasmic binding protein-like II"/>
    <property type="match status" value="1"/>
</dbReference>
<organism evidence="6 7">
    <name type="scientific">Enterobacillus tribolii</name>
    <dbReference type="NCBI Taxonomy" id="1487935"/>
    <lineage>
        <taxon>Bacteria</taxon>
        <taxon>Pseudomonadati</taxon>
        <taxon>Pseudomonadota</taxon>
        <taxon>Gammaproteobacteria</taxon>
        <taxon>Enterobacterales</taxon>
        <taxon>Hafniaceae</taxon>
        <taxon>Enterobacillus</taxon>
    </lineage>
</organism>
<evidence type="ECO:0000313" key="6">
    <source>
        <dbReference type="EMBL" id="RDK92172.1"/>
    </source>
</evidence>
<comment type="caution">
    <text evidence="6">The sequence shown here is derived from an EMBL/GenBank/DDBJ whole genome shotgun (WGS) entry which is preliminary data.</text>
</comment>
<proteinExistence type="inferred from homology"/>
<gene>
    <name evidence="6" type="ORF">C8D90_104332</name>
</gene>
<evidence type="ECO:0000256" key="3">
    <source>
        <dbReference type="ARBA" id="ARBA00023125"/>
    </source>
</evidence>
<evidence type="ECO:0000256" key="4">
    <source>
        <dbReference type="ARBA" id="ARBA00023163"/>
    </source>
</evidence>
<evidence type="ECO:0000256" key="1">
    <source>
        <dbReference type="ARBA" id="ARBA00009437"/>
    </source>
</evidence>
<dbReference type="GO" id="GO:0003677">
    <property type="term" value="F:DNA binding"/>
    <property type="evidence" value="ECO:0007669"/>
    <property type="project" value="UniProtKB-KW"/>
</dbReference>
<comment type="similarity">
    <text evidence="1">Belongs to the LysR transcriptional regulatory family.</text>
</comment>
<dbReference type="Gene3D" id="3.40.190.10">
    <property type="entry name" value="Periplasmic binding protein-like II"/>
    <property type="match status" value="2"/>
</dbReference>
<reference evidence="6 7" key="1">
    <citation type="submission" date="2018-07" db="EMBL/GenBank/DDBJ databases">
        <title>Genomic Encyclopedia of Type Strains, Phase IV (KMG-IV): sequencing the most valuable type-strain genomes for metagenomic binning, comparative biology and taxonomic classification.</title>
        <authorList>
            <person name="Goeker M."/>
        </authorList>
    </citation>
    <scope>NUCLEOTIDE SEQUENCE [LARGE SCALE GENOMIC DNA]</scope>
    <source>
        <strain evidence="6 7">DSM 103736</strain>
    </source>
</reference>